<gene>
    <name evidence="8" type="ORF">Fcan01_18359</name>
</gene>
<keyword evidence="4" id="KW-0067">ATP-binding</keyword>
<evidence type="ECO:0000259" key="7">
    <source>
        <dbReference type="PROSITE" id="PS50011"/>
    </source>
</evidence>
<evidence type="ECO:0000256" key="2">
    <source>
        <dbReference type="ARBA" id="ARBA00022741"/>
    </source>
</evidence>
<evidence type="ECO:0000256" key="6">
    <source>
        <dbReference type="SAM" id="SignalP"/>
    </source>
</evidence>
<feature type="chain" id="PRO_5013189144" evidence="6">
    <location>
        <begin position="23"/>
        <end position="666"/>
    </location>
</feature>
<sequence length="666" mass="75685">MKIFLYINFFLFKSILTPFAKSYNLKIDRIKCASLILQNSLEGEESSLLDIYEGKECNPTLYDEFEAKIKHTRVKIWNKSCNSTVCGWDGSFGMKCTQLINGENNLSKEQKNYLIGETNCECESLGGSLCETKSPGCDNRPINNPRVCGTLYFEDGCRDCNSARVSITFGKSQQLTPEFSRKLKSIRVRKGCTLVAIYRSEGHKSSGRTFFKKSVSSIKVNPVLTVYYCFCDCKLISDPLYDDGPTNFSCPAIVETTTDVSQNLGETTTEEPTILIEEFNNWLILVPILIISLVILIVFIRTLINTRRKPQQFELEVDLNELRTKLKRCFTPWCTFRSLIGLGEIARGSFGVVIKAIDVNEACNKIGYAIKCVDILKTINYKTLPDSYARINKLLNEIDVLSELHSEHVVKFHNCWVETDRGSLVDRHNLEAYISQLVSNATNSANSTESFSRSHMFLKMEYCDISLEEYISKLIRIIRAGVNCYTNIDKIVWDIIRQLCTGLEYIHSKGVNHRDLKPANILGQFKFSKNSIVWKIADFGLALLAMDGEGYHGSQAGTKIYRSPERMRGSAYNTKSDVYSFGLCCLELAQLNGNTFMRSKVFSDLIKFDEPGRRKLIDGIMCRSSVELQKVVRKMLEKETTKRWSAARVLSYMRSVDKSREIVVGK</sequence>
<feature type="signal peptide" evidence="6">
    <location>
        <begin position="1"/>
        <end position="22"/>
    </location>
</feature>
<comment type="caution">
    <text evidence="8">The sequence shown here is derived from an EMBL/GenBank/DDBJ whole genome shotgun (WGS) entry which is preliminary data.</text>
</comment>
<dbReference type="Proteomes" id="UP000198287">
    <property type="component" value="Unassembled WGS sequence"/>
</dbReference>
<keyword evidence="9" id="KW-1185">Reference proteome</keyword>
<dbReference type="GO" id="GO:0005524">
    <property type="term" value="F:ATP binding"/>
    <property type="evidence" value="ECO:0007669"/>
    <property type="project" value="UniProtKB-KW"/>
</dbReference>
<evidence type="ECO:0000313" key="8">
    <source>
        <dbReference type="EMBL" id="OXA46912.1"/>
    </source>
</evidence>
<dbReference type="EMBL" id="LNIX01000014">
    <property type="protein sequence ID" value="OXA46912.1"/>
    <property type="molecule type" value="Genomic_DNA"/>
</dbReference>
<keyword evidence="6" id="KW-0732">Signal</keyword>
<dbReference type="SUPFAM" id="SSF56112">
    <property type="entry name" value="Protein kinase-like (PK-like)"/>
    <property type="match status" value="1"/>
</dbReference>
<protein>
    <submittedName>
        <fullName evidence="8">Interferon-induced, double-stranded RNA-activated protein kinase</fullName>
    </submittedName>
</protein>
<dbReference type="Gene3D" id="1.10.510.10">
    <property type="entry name" value="Transferase(Phosphotransferase) domain 1"/>
    <property type="match status" value="1"/>
</dbReference>
<evidence type="ECO:0000256" key="5">
    <source>
        <dbReference type="SAM" id="Phobius"/>
    </source>
</evidence>
<evidence type="ECO:0000256" key="3">
    <source>
        <dbReference type="ARBA" id="ARBA00022777"/>
    </source>
</evidence>
<dbReference type="InterPro" id="IPR000719">
    <property type="entry name" value="Prot_kinase_dom"/>
</dbReference>
<dbReference type="OrthoDB" id="248923at2759"/>
<keyword evidence="5" id="KW-0472">Membrane</keyword>
<reference evidence="8 9" key="1">
    <citation type="submission" date="2015-12" db="EMBL/GenBank/DDBJ databases">
        <title>The genome of Folsomia candida.</title>
        <authorList>
            <person name="Faddeeva A."/>
            <person name="Derks M.F."/>
            <person name="Anvar Y."/>
            <person name="Smit S."/>
            <person name="Van Straalen N."/>
            <person name="Roelofs D."/>
        </authorList>
    </citation>
    <scope>NUCLEOTIDE SEQUENCE [LARGE SCALE GENOMIC DNA]</scope>
    <source>
        <strain evidence="8 9">VU population</strain>
        <tissue evidence="8">Whole body</tissue>
    </source>
</reference>
<evidence type="ECO:0000256" key="4">
    <source>
        <dbReference type="ARBA" id="ARBA00022840"/>
    </source>
</evidence>
<dbReference type="SMART" id="SM00220">
    <property type="entry name" value="S_TKc"/>
    <property type="match status" value="1"/>
</dbReference>
<name>A0A226DMZ7_FOLCA</name>
<keyword evidence="3 8" id="KW-0418">Kinase</keyword>
<dbReference type="PANTHER" id="PTHR11042">
    <property type="entry name" value="EUKARYOTIC TRANSLATION INITIATION FACTOR 2-ALPHA KINASE EIF2-ALPHA KINASE -RELATED"/>
    <property type="match status" value="1"/>
</dbReference>
<dbReference type="GO" id="GO:0005634">
    <property type="term" value="C:nucleus"/>
    <property type="evidence" value="ECO:0007669"/>
    <property type="project" value="TreeGrafter"/>
</dbReference>
<keyword evidence="5" id="KW-0812">Transmembrane</keyword>
<dbReference type="PROSITE" id="PS50011">
    <property type="entry name" value="PROTEIN_KINASE_DOM"/>
    <property type="match status" value="1"/>
</dbReference>
<organism evidence="8 9">
    <name type="scientific">Folsomia candida</name>
    <name type="common">Springtail</name>
    <dbReference type="NCBI Taxonomy" id="158441"/>
    <lineage>
        <taxon>Eukaryota</taxon>
        <taxon>Metazoa</taxon>
        <taxon>Ecdysozoa</taxon>
        <taxon>Arthropoda</taxon>
        <taxon>Hexapoda</taxon>
        <taxon>Collembola</taxon>
        <taxon>Entomobryomorpha</taxon>
        <taxon>Isotomoidea</taxon>
        <taxon>Isotomidae</taxon>
        <taxon>Proisotominae</taxon>
        <taxon>Folsomia</taxon>
    </lineage>
</organism>
<dbReference type="GO" id="GO:0004672">
    <property type="term" value="F:protein kinase activity"/>
    <property type="evidence" value="ECO:0007669"/>
    <property type="project" value="InterPro"/>
</dbReference>
<evidence type="ECO:0000313" key="9">
    <source>
        <dbReference type="Proteomes" id="UP000198287"/>
    </source>
</evidence>
<dbReference type="Pfam" id="PF00069">
    <property type="entry name" value="Pkinase"/>
    <property type="match status" value="1"/>
</dbReference>
<dbReference type="InterPro" id="IPR050339">
    <property type="entry name" value="CC_SR_Kinase"/>
</dbReference>
<evidence type="ECO:0000256" key="1">
    <source>
        <dbReference type="ARBA" id="ARBA00022679"/>
    </source>
</evidence>
<dbReference type="Gene3D" id="3.30.200.20">
    <property type="entry name" value="Phosphorylase Kinase, domain 1"/>
    <property type="match status" value="1"/>
</dbReference>
<dbReference type="InterPro" id="IPR011009">
    <property type="entry name" value="Kinase-like_dom_sf"/>
</dbReference>
<dbReference type="AlphaFoldDB" id="A0A226DMZ7"/>
<accession>A0A226DMZ7</accession>
<feature type="domain" description="Protein kinase" evidence="7">
    <location>
        <begin position="339"/>
        <end position="656"/>
    </location>
</feature>
<proteinExistence type="predicted"/>
<keyword evidence="1" id="KW-0808">Transferase</keyword>
<dbReference type="GO" id="GO:0005737">
    <property type="term" value="C:cytoplasm"/>
    <property type="evidence" value="ECO:0007669"/>
    <property type="project" value="TreeGrafter"/>
</dbReference>
<feature type="transmembrane region" description="Helical" evidence="5">
    <location>
        <begin position="282"/>
        <end position="304"/>
    </location>
</feature>
<keyword evidence="5" id="KW-1133">Transmembrane helix</keyword>
<keyword evidence="2" id="KW-0547">Nucleotide-binding</keyword>